<reference evidence="10" key="1">
    <citation type="journal article" date="2014" name="Int. J. Syst. Evol. Microbiol.">
        <title>Complete genome sequence of Corynebacterium casei LMG S-19264T (=DSM 44701T), isolated from a smear-ripened cheese.</title>
        <authorList>
            <consortium name="US DOE Joint Genome Institute (JGI-PGF)"/>
            <person name="Walter F."/>
            <person name="Albersmeier A."/>
            <person name="Kalinowski J."/>
            <person name="Ruckert C."/>
        </authorList>
    </citation>
    <scope>NUCLEOTIDE SEQUENCE</scope>
    <source>
        <strain evidence="10">VKM Ac-1321</strain>
    </source>
</reference>
<dbReference type="GO" id="GO:0005886">
    <property type="term" value="C:plasma membrane"/>
    <property type="evidence" value="ECO:0007669"/>
    <property type="project" value="UniProtKB-SubCell"/>
</dbReference>
<name>A0A9W6KQJ0_9ACTN</name>
<feature type="domain" description="ABC transporter" evidence="8">
    <location>
        <begin position="378"/>
        <end position="621"/>
    </location>
</feature>
<keyword evidence="6 7" id="KW-0472">Membrane</keyword>
<dbReference type="PROSITE" id="PS50893">
    <property type="entry name" value="ABC_TRANSPORTER_2"/>
    <property type="match status" value="1"/>
</dbReference>
<protein>
    <submittedName>
        <fullName evidence="10">Multidrug ABC transporter permease</fullName>
    </submittedName>
</protein>
<dbReference type="PANTHER" id="PTHR43394:SF1">
    <property type="entry name" value="ATP-BINDING CASSETTE SUB-FAMILY B MEMBER 10, MITOCHONDRIAL"/>
    <property type="match status" value="1"/>
</dbReference>
<evidence type="ECO:0000313" key="10">
    <source>
        <dbReference type="EMBL" id="GLL05723.1"/>
    </source>
</evidence>
<evidence type="ECO:0000313" key="11">
    <source>
        <dbReference type="Proteomes" id="UP001143480"/>
    </source>
</evidence>
<feature type="domain" description="ABC transmembrane type-1" evidence="9">
    <location>
        <begin position="59"/>
        <end position="346"/>
    </location>
</feature>
<feature type="transmembrane region" description="Helical" evidence="7">
    <location>
        <begin position="98"/>
        <end position="123"/>
    </location>
</feature>
<keyword evidence="2 7" id="KW-0812">Transmembrane</keyword>
<organism evidence="10 11">
    <name type="scientific">Dactylosporangium matsuzakiense</name>
    <dbReference type="NCBI Taxonomy" id="53360"/>
    <lineage>
        <taxon>Bacteria</taxon>
        <taxon>Bacillati</taxon>
        <taxon>Actinomycetota</taxon>
        <taxon>Actinomycetes</taxon>
        <taxon>Micromonosporales</taxon>
        <taxon>Micromonosporaceae</taxon>
        <taxon>Dactylosporangium</taxon>
    </lineage>
</organism>
<dbReference type="GO" id="GO:0005524">
    <property type="term" value="F:ATP binding"/>
    <property type="evidence" value="ECO:0007669"/>
    <property type="project" value="UniProtKB-KW"/>
</dbReference>
<dbReference type="SUPFAM" id="SSF52540">
    <property type="entry name" value="P-loop containing nucleoside triphosphate hydrolases"/>
    <property type="match status" value="1"/>
</dbReference>
<accession>A0A9W6KQJ0</accession>
<keyword evidence="11" id="KW-1185">Reference proteome</keyword>
<feature type="transmembrane region" description="Helical" evidence="7">
    <location>
        <begin position="290"/>
        <end position="311"/>
    </location>
</feature>
<comment type="subcellular location">
    <subcellularLocation>
        <location evidence="1">Cell membrane</location>
        <topology evidence="1">Multi-pass membrane protein</topology>
    </subcellularLocation>
</comment>
<dbReference type="Gene3D" id="1.20.1560.10">
    <property type="entry name" value="ABC transporter type 1, transmembrane domain"/>
    <property type="match status" value="1"/>
</dbReference>
<evidence type="ECO:0000256" key="1">
    <source>
        <dbReference type="ARBA" id="ARBA00004651"/>
    </source>
</evidence>
<dbReference type="SUPFAM" id="SSF90123">
    <property type="entry name" value="ABC transporter transmembrane region"/>
    <property type="match status" value="1"/>
</dbReference>
<dbReference type="SMART" id="SM00382">
    <property type="entry name" value="AAA"/>
    <property type="match status" value="1"/>
</dbReference>
<gene>
    <name evidence="10" type="ORF">GCM10017581_074700</name>
</gene>
<dbReference type="InterPro" id="IPR011527">
    <property type="entry name" value="ABC1_TM_dom"/>
</dbReference>
<sequence length="628" mass="67872">MVAASTTEHSVLPELREMWWESGVRARAEAGTWAVFAELPKLLAAAVRLSWRADRGRTLLVAIATVGSGVLASFGLLATRQVLVQLFEGGPTPQRVTAALPALAALAAVTGLRAGLGIATGYAQNGLTPRVDREVERSLFEVTTAVRLDAFDADAFADDMERASRGTHSAAGLVQGAMNMLAGLAGVLAVTAAVIVIHPLLLLALLVATVPNAWASLRAGHHRYQTFIAGSVRRRRLWLLHRLMAERDSATELRSYDLRRFLLDQYDRVMGAETDIQLALARRVTTTTSVGSVIGGLATVGVYILLGVLLLRGQIPIAAAATCVIAVQTAQRSLTTVTLQIDNIYTEGRHFGDYTGFMERAAQYLPAARDERPAPDTLRRIDVRSVALAYPDRDTPAVDDVTLTVRAGQTVAFVGENGSGKTTLASMIAGLRTPDAGTVEWNGRPLTDWEPAALHAQIAVVTQEYHKWPFTAATNIAIGDAAAEPSQPRIETAAARAAAHDMITELPHGYETLLDRTFANGQDLSGGQWQRITAARGFLRTADLLIMDEPSSALDPRAEDALFQAIRDRQGRLTTVLITHRLANVRHADRIYVMHHGRIEEQGTHDELMAAGGRYSELFRIQAAGYLA</sequence>
<evidence type="ECO:0000256" key="6">
    <source>
        <dbReference type="ARBA" id="ARBA00023136"/>
    </source>
</evidence>
<dbReference type="PROSITE" id="PS50929">
    <property type="entry name" value="ABC_TM1F"/>
    <property type="match status" value="1"/>
</dbReference>
<feature type="transmembrane region" description="Helical" evidence="7">
    <location>
        <begin position="58"/>
        <end position="78"/>
    </location>
</feature>
<evidence type="ECO:0000256" key="4">
    <source>
        <dbReference type="ARBA" id="ARBA00022840"/>
    </source>
</evidence>
<evidence type="ECO:0000259" key="9">
    <source>
        <dbReference type="PROSITE" id="PS50929"/>
    </source>
</evidence>
<evidence type="ECO:0000256" key="3">
    <source>
        <dbReference type="ARBA" id="ARBA00022741"/>
    </source>
</evidence>
<dbReference type="InterPro" id="IPR027417">
    <property type="entry name" value="P-loop_NTPase"/>
</dbReference>
<reference evidence="10" key="2">
    <citation type="submission" date="2023-01" db="EMBL/GenBank/DDBJ databases">
        <authorList>
            <person name="Sun Q."/>
            <person name="Evtushenko L."/>
        </authorList>
    </citation>
    <scope>NUCLEOTIDE SEQUENCE</scope>
    <source>
        <strain evidence="10">VKM Ac-1321</strain>
    </source>
</reference>
<dbReference type="InterPro" id="IPR003593">
    <property type="entry name" value="AAA+_ATPase"/>
</dbReference>
<dbReference type="InterPro" id="IPR036640">
    <property type="entry name" value="ABC1_TM_sf"/>
</dbReference>
<evidence type="ECO:0000256" key="2">
    <source>
        <dbReference type="ARBA" id="ARBA00022692"/>
    </source>
</evidence>
<keyword evidence="4" id="KW-0067">ATP-binding</keyword>
<comment type="caution">
    <text evidence="10">The sequence shown here is derived from an EMBL/GenBank/DDBJ whole genome shotgun (WGS) entry which is preliminary data.</text>
</comment>
<dbReference type="GO" id="GO:0016887">
    <property type="term" value="F:ATP hydrolysis activity"/>
    <property type="evidence" value="ECO:0007669"/>
    <property type="project" value="InterPro"/>
</dbReference>
<keyword evidence="3" id="KW-0547">Nucleotide-binding</keyword>
<dbReference type="InterPro" id="IPR039421">
    <property type="entry name" value="Type_1_exporter"/>
</dbReference>
<evidence type="ECO:0000256" key="7">
    <source>
        <dbReference type="SAM" id="Phobius"/>
    </source>
</evidence>
<dbReference type="Gene3D" id="3.40.50.300">
    <property type="entry name" value="P-loop containing nucleotide triphosphate hydrolases"/>
    <property type="match status" value="1"/>
</dbReference>
<dbReference type="PANTHER" id="PTHR43394">
    <property type="entry name" value="ATP-DEPENDENT PERMEASE MDL1, MITOCHONDRIAL"/>
    <property type="match status" value="1"/>
</dbReference>
<dbReference type="Pfam" id="PF00005">
    <property type="entry name" value="ABC_tran"/>
    <property type="match status" value="1"/>
</dbReference>
<dbReference type="EMBL" id="BSFP01000062">
    <property type="protein sequence ID" value="GLL05723.1"/>
    <property type="molecule type" value="Genomic_DNA"/>
</dbReference>
<dbReference type="AlphaFoldDB" id="A0A9W6KQJ0"/>
<dbReference type="Proteomes" id="UP001143480">
    <property type="component" value="Unassembled WGS sequence"/>
</dbReference>
<feature type="transmembrane region" description="Helical" evidence="7">
    <location>
        <begin position="181"/>
        <end position="208"/>
    </location>
</feature>
<dbReference type="InterPro" id="IPR003439">
    <property type="entry name" value="ABC_transporter-like_ATP-bd"/>
</dbReference>
<dbReference type="GO" id="GO:0015421">
    <property type="term" value="F:ABC-type oligopeptide transporter activity"/>
    <property type="evidence" value="ECO:0007669"/>
    <property type="project" value="TreeGrafter"/>
</dbReference>
<keyword evidence="5 7" id="KW-1133">Transmembrane helix</keyword>
<proteinExistence type="predicted"/>
<evidence type="ECO:0000256" key="5">
    <source>
        <dbReference type="ARBA" id="ARBA00022989"/>
    </source>
</evidence>
<evidence type="ECO:0000259" key="8">
    <source>
        <dbReference type="PROSITE" id="PS50893"/>
    </source>
</evidence>